<feature type="domain" description="HTH lacI-type" evidence="5">
    <location>
        <begin position="1"/>
        <end position="47"/>
    </location>
</feature>
<feature type="compositionally biased region" description="Low complexity" evidence="4">
    <location>
        <begin position="327"/>
        <end position="340"/>
    </location>
</feature>
<reference evidence="6 7" key="1">
    <citation type="submission" date="2017-07" db="EMBL/GenBank/DDBJ databases">
        <title>Draft whole genome sequences of clinical Proprionibacteriaceae strains.</title>
        <authorList>
            <person name="Bernier A.-M."/>
            <person name="Bernard K."/>
            <person name="Domingo M.-C."/>
        </authorList>
    </citation>
    <scope>NUCLEOTIDE SEQUENCE [LARGE SCALE GENOMIC DNA]</scope>
    <source>
        <strain evidence="6 7">NML 160184</strain>
    </source>
</reference>
<dbReference type="SUPFAM" id="SSF53822">
    <property type="entry name" value="Periplasmic binding protein-like I"/>
    <property type="match status" value="1"/>
</dbReference>
<feature type="region of interest" description="Disordered" evidence="4">
    <location>
        <begin position="327"/>
        <end position="346"/>
    </location>
</feature>
<dbReference type="Pfam" id="PF13377">
    <property type="entry name" value="Peripla_BP_3"/>
    <property type="match status" value="1"/>
</dbReference>
<evidence type="ECO:0000259" key="5">
    <source>
        <dbReference type="PROSITE" id="PS50932"/>
    </source>
</evidence>
<dbReference type="PANTHER" id="PTHR30146:SF109">
    <property type="entry name" value="HTH-TYPE TRANSCRIPTIONAL REGULATOR GALS"/>
    <property type="match status" value="1"/>
</dbReference>
<evidence type="ECO:0000313" key="7">
    <source>
        <dbReference type="Proteomes" id="UP000216533"/>
    </source>
</evidence>
<sequence length="346" mass="36174">MAEVSRSTASRALNANGYVAARVRERVLAAADDLGYLADVAARGFKSGRGTTVGLLVSDLRAPLHADVTVGVSDRLAGGPYTFMVAHTSKDPDRQLQLAHAFAARRVEGVILTPLGDEVHSSLHRLGVPVVEVDGFPSGEDCDRVLPAAEAAGRFYAERMDEPGFEQTLLVIDAAPTASQLELVRGCSAIVGSPGGGRLRTGTLSELGPDPLGPDPWAAHVAVLAGTPDLGAEIWASMLRSGASATRDRRLSLVCFGDATWMRLVVPSVSALRTDGKALGAQAAQRLMSRLEDRDAPTVIDRIPVVFVERQTRVGRITATCSTSSGCAAASGTSSASAATPITRRP</sequence>
<dbReference type="PROSITE" id="PS50932">
    <property type="entry name" value="HTH_LACI_2"/>
    <property type="match status" value="1"/>
</dbReference>
<gene>
    <name evidence="6" type="ORF">CGZ92_04765</name>
</gene>
<keyword evidence="2" id="KW-0238">DNA-binding</keyword>
<evidence type="ECO:0000256" key="3">
    <source>
        <dbReference type="ARBA" id="ARBA00023163"/>
    </source>
</evidence>
<evidence type="ECO:0000256" key="4">
    <source>
        <dbReference type="SAM" id="MobiDB-lite"/>
    </source>
</evidence>
<keyword evidence="3" id="KW-0804">Transcription</keyword>
<protein>
    <recommendedName>
        <fullName evidence="5">HTH lacI-type domain-containing protein</fullName>
    </recommendedName>
</protein>
<dbReference type="InterPro" id="IPR000843">
    <property type="entry name" value="HTH_LacI"/>
</dbReference>
<dbReference type="Proteomes" id="UP000216533">
    <property type="component" value="Unassembled WGS sequence"/>
</dbReference>
<dbReference type="SMART" id="SM00354">
    <property type="entry name" value="HTH_LACI"/>
    <property type="match status" value="1"/>
</dbReference>
<accession>A0A255E9X0</accession>
<dbReference type="Pfam" id="PF00356">
    <property type="entry name" value="LacI"/>
    <property type="match status" value="1"/>
</dbReference>
<evidence type="ECO:0000256" key="1">
    <source>
        <dbReference type="ARBA" id="ARBA00023015"/>
    </source>
</evidence>
<evidence type="ECO:0000313" key="6">
    <source>
        <dbReference type="EMBL" id="OYN88364.1"/>
    </source>
</evidence>
<proteinExistence type="predicted"/>
<name>A0A255E9X0_9ACTN</name>
<dbReference type="EMBL" id="NMVI01000013">
    <property type="protein sequence ID" value="OYN88364.1"/>
    <property type="molecule type" value="Genomic_DNA"/>
</dbReference>
<dbReference type="GO" id="GO:0003700">
    <property type="term" value="F:DNA-binding transcription factor activity"/>
    <property type="evidence" value="ECO:0007669"/>
    <property type="project" value="TreeGrafter"/>
</dbReference>
<dbReference type="InterPro" id="IPR010982">
    <property type="entry name" value="Lambda_DNA-bd_dom_sf"/>
</dbReference>
<dbReference type="InterPro" id="IPR046335">
    <property type="entry name" value="LacI/GalR-like_sensor"/>
</dbReference>
<dbReference type="CDD" id="cd01392">
    <property type="entry name" value="HTH_LacI"/>
    <property type="match status" value="1"/>
</dbReference>
<evidence type="ECO:0000256" key="2">
    <source>
        <dbReference type="ARBA" id="ARBA00023125"/>
    </source>
</evidence>
<dbReference type="InterPro" id="IPR028082">
    <property type="entry name" value="Peripla_BP_I"/>
</dbReference>
<comment type="caution">
    <text evidence="6">The sequence shown here is derived from an EMBL/GenBank/DDBJ whole genome shotgun (WGS) entry which is preliminary data.</text>
</comment>
<dbReference type="SUPFAM" id="SSF47413">
    <property type="entry name" value="lambda repressor-like DNA-binding domains"/>
    <property type="match status" value="1"/>
</dbReference>
<keyword evidence="1" id="KW-0805">Transcription regulation</keyword>
<dbReference type="Gene3D" id="1.10.260.40">
    <property type="entry name" value="lambda repressor-like DNA-binding domains"/>
    <property type="match status" value="1"/>
</dbReference>
<organism evidence="6 7">
    <name type="scientific">Parenemella sanctibonifatiensis</name>
    <dbReference type="NCBI Taxonomy" id="2016505"/>
    <lineage>
        <taxon>Bacteria</taxon>
        <taxon>Bacillati</taxon>
        <taxon>Actinomycetota</taxon>
        <taxon>Actinomycetes</taxon>
        <taxon>Propionibacteriales</taxon>
        <taxon>Propionibacteriaceae</taxon>
        <taxon>Parenemella</taxon>
    </lineage>
</organism>
<dbReference type="AlphaFoldDB" id="A0A255E9X0"/>
<dbReference type="Gene3D" id="3.40.50.2300">
    <property type="match status" value="2"/>
</dbReference>
<dbReference type="GO" id="GO:0000976">
    <property type="term" value="F:transcription cis-regulatory region binding"/>
    <property type="evidence" value="ECO:0007669"/>
    <property type="project" value="TreeGrafter"/>
</dbReference>
<dbReference type="PANTHER" id="PTHR30146">
    <property type="entry name" value="LACI-RELATED TRANSCRIPTIONAL REPRESSOR"/>
    <property type="match status" value="1"/>
</dbReference>